<dbReference type="AlphaFoldDB" id="A0A8H5CIG1"/>
<evidence type="ECO:0000313" key="3">
    <source>
        <dbReference type="EMBL" id="KAF5341197.1"/>
    </source>
</evidence>
<keyword evidence="1" id="KW-0175">Coiled coil</keyword>
<proteinExistence type="predicted"/>
<reference evidence="3 4" key="1">
    <citation type="journal article" date="2020" name="ISME J.">
        <title>Uncovering the hidden diversity of litter-decomposition mechanisms in mushroom-forming fungi.</title>
        <authorList>
            <person name="Floudas D."/>
            <person name="Bentzer J."/>
            <person name="Ahren D."/>
            <person name="Johansson T."/>
            <person name="Persson P."/>
            <person name="Tunlid A."/>
        </authorList>
    </citation>
    <scope>NUCLEOTIDE SEQUENCE [LARGE SCALE GENOMIC DNA]</scope>
    <source>
        <strain evidence="3 4">CBS 175.51</strain>
    </source>
</reference>
<protein>
    <submittedName>
        <fullName evidence="3">Uncharacterized protein</fullName>
    </submittedName>
</protein>
<feature type="coiled-coil region" evidence="1">
    <location>
        <begin position="267"/>
        <end position="299"/>
    </location>
</feature>
<accession>A0A8H5CIG1</accession>
<gene>
    <name evidence="3" type="ORF">D9611_006120</name>
</gene>
<sequence>MPKVSRQTSTTTMVKEEPVELAHRIKTEVVSSPPLHGVPQPLPAHDHTMDYADVPDSQEVPLPAPPTIPYTPANALEHPAVEPPTRRRPMIRRRLPAQPDKGKGQTNHVDMVDRNEVTLSWAHQQCDDTQILSQLNKLKPDLGSFYFDSPFTVPTAQPSTIVFHQGSSTGGSTGTHNHPEPITGVVEAVPITNAGPNNGTTAPGVPALATVAITTPPRAAPLREPVSLPARQQHIVPTRQEVRWLEDVRDEQHRFKLSMMEALGELMKETVKEMMDERLEKKALEKEVARLKKELAERE</sequence>
<comment type="caution">
    <text evidence="3">The sequence shown here is derived from an EMBL/GenBank/DDBJ whole genome shotgun (WGS) entry which is preliminary data.</text>
</comment>
<organism evidence="3 4">
    <name type="scientific">Ephemerocybe angulata</name>
    <dbReference type="NCBI Taxonomy" id="980116"/>
    <lineage>
        <taxon>Eukaryota</taxon>
        <taxon>Fungi</taxon>
        <taxon>Dikarya</taxon>
        <taxon>Basidiomycota</taxon>
        <taxon>Agaricomycotina</taxon>
        <taxon>Agaricomycetes</taxon>
        <taxon>Agaricomycetidae</taxon>
        <taxon>Agaricales</taxon>
        <taxon>Agaricineae</taxon>
        <taxon>Psathyrellaceae</taxon>
        <taxon>Ephemerocybe</taxon>
    </lineage>
</organism>
<dbReference type="Proteomes" id="UP000541558">
    <property type="component" value="Unassembled WGS sequence"/>
</dbReference>
<feature type="region of interest" description="Disordered" evidence="2">
    <location>
        <begin position="25"/>
        <end position="53"/>
    </location>
</feature>
<name>A0A8H5CIG1_9AGAR</name>
<keyword evidence="4" id="KW-1185">Reference proteome</keyword>
<evidence type="ECO:0000313" key="4">
    <source>
        <dbReference type="Proteomes" id="UP000541558"/>
    </source>
</evidence>
<dbReference type="EMBL" id="JAACJK010000002">
    <property type="protein sequence ID" value="KAF5341197.1"/>
    <property type="molecule type" value="Genomic_DNA"/>
</dbReference>
<evidence type="ECO:0000256" key="2">
    <source>
        <dbReference type="SAM" id="MobiDB-lite"/>
    </source>
</evidence>
<evidence type="ECO:0000256" key="1">
    <source>
        <dbReference type="SAM" id="Coils"/>
    </source>
</evidence>